<dbReference type="EMBL" id="JACAZI010000031">
    <property type="protein sequence ID" value="KAF7332885.1"/>
    <property type="molecule type" value="Genomic_DNA"/>
</dbReference>
<keyword evidence="2" id="KW-0472">Membrane</keyword>
<evidence type="ECO:0000256" key="1">
    <source>
        <dbReference type="SAM" id="MobiDB-lite"/>
    </source>
</evidence>
<sequence>MVGGTFQGNPPGDPTVEGLSTGLFLVLSALLAETTSDPVYLQAASDSADFIHSHLYDNRNIVQSSISANDTSGCGIVGNGVPDDSGVMIEGLSILSSITKNISTQNLFSDLLLAVIFNRIWQGDNGIVSYNTSAGTFGSLYLLQGLGSAYTRGESINSMLRQQVGEYITVQFNAVTGLATFSGTDIYGQSWIGPPDASFSGTHQVFALGALISAIGLENEFPPSSTPSSSLSPSSTTPSSSLSPSQSPIPLPIGKSTHTAAIAGGSVGGIIFLALILATLWLLRRQRSPAHNGSLTPSAVPEPFLVSHTATSHPREKYSDRRNPQPPSTTSMPANMASVLPTEQLVQILNQRLQNRRWDEGDVPPDYPAAW</sequence>
<dbReference type="Gene3D" id="1.50.10.20">
    <property type="match status" value="1"/>
</dbReference>
<feature type="compositionally biased region" description="Low complexity" evidence="1">
    <location>
        <begin position="222"/>
        <end position="248"/>
    </location>
</feature>
<dbReference type="OrthoDB" id="3068171at2759"/>
<feature type="region of interest" description="Disordered" evidence="1">
    <location>
        <begin position="310"/>
        <end position="336"/>
    </location>
</feature>
<evidence type="ECO:0000313" key="5">
    <source>
        <dbReference type="Proteomes" id="UP000620124"/>
    </source>
</evidence>
<feature type="transmembrane region" description="Helical" evidence="2">
    <location>
        <begin position="260"/>
        <end position="283"/>
    </location>
</feature>
<gene>
    <name evidence="4" type="ORF">MVEN_02393800</name>
</gene>
<evidence type="ECO:0000256" key="3">
    <source>
        <dbReference type="SAM" id="SignalP"/>
    </source>
</evidence>
<dbReference type="CDD" id="cd12087">
    <property type="entry name" value="TM_EGFR-like"/>
    <property type="match status" value="1"/>
</dbReference>
<accession>A0A8H6X2C8</accession>
<name>A0A8H6X2C8_9AGAR</name>
<dbReference type="GO" id="GO:0016787">
    <property type="term" value="F:hydrolase activity"/>
    <property type="evidence" value="ECO:0007669"/>
    <property type="project" value="UniProtKB-KW"/>
</dbReference>
<proteinExistence type="predicted"/>
<evidence type="ECO:0000256" key="2">
    <source>
        <dbReference type="SAM" id="Phobius"/>
    </source>
</evidence>
<organism evidence="4 5">
    <name type="scientific">Mycena venus</name>
    <dbReference type="NCBI Taxonomy" id="2733690"/>
    <lineage>
        <taxon>Eukaryota</taxon>
        <taxon>Fungi</taxon>
        <taxon>Dikarya</taxon>
        <taxon>Basidiomycota</taxon>
        <taxon>Agaricomycotina</taxon>
        <taxon>Agaricomycetes</taxon>
        <taxon>Agaricomycetidae</taxon>
        <taxon>Agaricales</taxon>
        <taxon>Marasmiineae</taxon>
        <taxon>Mycenaceae</taxon>
        <taxon>Mycena</taxon>
    </lineage>
</organism>
<feature type="chain" id="PRO_5034364384" evidence="3">
    <location>
        <begin position="37"/>
        <end position="371"/>
    </location>
</feature>
<reference evidence="4" key="1">
    <citation type="submission" date="2020-05" db="EMBL/GenBank/DDBJ databases">
        <title>Mycena genomes resolve the evolution of fungal bioluminescence.</title>
        <authorList>
            <person name="Tsai I.J."/>
        </authorList>
    </citation>
    <scope>NUCLEOTIDE SEQUENCE</scope>
    <source>
        <strain evidence="4">CCC161011</strain>
    </source>
</reference>
<comment type="caution">
    <text evidence="4">The sequence shown here is derived from an EMBL/GenBank/DDBJ whole genome shotgun (WGS) entry which is preliminary data.</text>
</comment>
<feature type="compositionally biased region" description="Basic and acidic residues" evidence="1">
    <location>
        <begin position="313"/>
        <end position="323"/>
    </location>
</feature>
<feature type="region of interest" description="Disordered" evidence="1">
    <location>
        <begin position="222"/>
        <end position="251"/>
    </location>
</feature>
<keyword evidence="2" id="KW-1133">Transmembrane helix</keyword>
<keyword evidence="4" id="KW-0378">Hydrolase</keyword>
<dbReference type="SUPFAM" id="SSF48208">
    <property type="entry name" value="Six-hairpin glycosidases"/>
    <property type="match status" value="1"/>
</dbReference>
<dbReference type="InterPro" id="IPR008928">
    <property type="entry name" value="6-hairpin_glycosidase_sf"/>
</dbReference>
<protein>
    <submittedName>
        <fullName evidence="4">Glycoside hydrolase family 76 protein</fullName>
    </submittedName>
</protein>
<evidence type="ECO:0000313" key="4">
    <source>
        <dbReference type="EMBL" id="KAF7332885.1"/>
    </source>
</evidence>
<dbReference type="GO" id="GO:0005975">
    <property type="term" value="P:carbohydrate metabolic process"/>
    <property type="evidence" value="ECO:0007669"/>
    <property type="project" value="InterPro"/>
</dbReference>
<dbReference type="AlphaFoldDB" id="A0A8H6X2C8"/>
<feature type="signal peptide" evidence="3">
    <location>
        <begin position="1"/>
        <end position="36"/>
    </location>
</feature>
<keyword evidence="5" id="KW-1185">Reference proteome</keyword>
<dbReference type="Proteomes" id="UP000620124">
    <property type="component" value="Unassembled WGS sequence"/>
</dbReference>
<keyword evidence="2" id="KW-0812">Transmembrane</keyword>
<keyword evidence="3" id="KW-0732">Signal</keyword>